<feature type="transmembrane region" description="Helical" evidence="1">
    <location>
        <begin position="9"/>
        <end position="30"/>
    </location>
</feature>
<keyword evidence="4" id="KW-1185">Reference proteome</keyword>
<dbReference type="EMBL" id="CP062222">
    <property type="protein sequence ID" value="QTC90269.1"/>
    <property type="molecule type" value="Genomic_DNA"/>
</dbReference>
<dbReference type="Gene3D" id="3.40.50.1820">
    <property type="entry name" value="alpha/beta hydrolase"/>
    <property type="match status" value="1"/>
</dbReference>
<dbReference type="PANTHER" id="PTHR43798">
    <property type="entry name" value="MONOACYLGLYCEROL LIPASE"/>
    <property type="match status" value="1"/>
</dbReference>
<dbReference type="AlphaFoldDB" id="A0A975BZX7"/>
<evidence type="ECO:0000313" key="4">
    <source>
        <dbReference type="Proteomes" id="UP000663918"/>
    </source>
</evidence>
<sequence length="389" mass="42491">MPLVPVLKTVFGLISLLVLALAGWLIWSWWGGRLAPAGDGRGLIFVRDDWRLWTGLGLLTWSFLGRLPATLFLARGDTDPSRPRREAGVRVAGSDAELWVETRGGGGGLPIILTHGWGLDSTIWDYASRDLGEDHRLVLWDLPGLGRSKVGPSGVTLPAFAEDLRAVIDHVGETRVILVGHSIGGMTIQTLVRDAPDFVRKRVAGIVLINTTYTNPLRTMIFSKALTALRKPVLEPVFHLMTWLQALFWLGAWQSYLSGAAHIANRFGFGRFVTRSQLEHTTLLTTRNAPGVQARGNLAMFDWDAAGALATLDIPLLVLGGSADVITKAEASERIAREGSGSVEIIDGVNHMGFLERAELYNLAIRSFAERLQGPQTDPFPSSFDLSRS</sequence>
<dbReference type="InterPro" id="IPR029058">
    <property type="entry name" value="AB_hydrolase_fold"/>
</dbReference>
<evidence type="ECO:0000256" key="1">
    <source>
        <dbReference type="SAM" id="Phobius"/>
    </source>
</evidence>
<evidence type="ECO:0000259" key="2">
    <source>
        <dbReference type="Pfam" id="PF12697"/>
    </source>
</evidence>
<dbReference type="SUPFAM" id="SSF53474">
    <property type="entry name" value="alpha/beta-Hydrolases"/>
    <property type="match status" value="1"/>
</dbReference>
<keyword evidence="3" id="KW-0378">Hydrolase</keyword>
<proteinExistence type="predicted"/>
<dbReference type="Proteomes" id="UP000663918">
    <property type="component" value="Chromosome"/>
</dbReference>
<reference evidence="3" key="1">
    <citation type="submission" date="2020-09" db="EMBL/GenBank/DDBJ databases">
        <title>Brevundimonas sp. LVF2 isolated from a puddle in Goettingen, Germany.</title>
        <authorList>
            <person name="Friedrich I."/>
            <person name="Klassen A."/>
            <person name="Hannes N."/>
            <person name="Schneider D."/>
            <person name="Hertel R."/>
            <person name="Daniel R."/>
        </authorList>
    </citation>
    <scope>NUCLEOTIDE SEQUENCE</scope>
    <source>
        <strain evidence="3">LVF2</strain>
    </source>
</reference>
<dbReference type="GO" id="GO:0016787">
    <property type="term" value="F:hydrolase activity"/>
    <property type="evidence" value="ECO:0007669"/>
    <property type="project" value="UniProtKB-KW"/>
</dbReference>
<feature type="domain" description="AB hydrolase-1" evidence="2">
    <location>
        <begin position="111"/>
        <end position="360"/>
    </location>
</feature>
<dbReference type="RefSeq" id="WP_207868691.1">
    <property type="nucleotide sequence ID" value="NZ_CP062222.1"/>
</dbReference>
<dbReference type="InterPro" id="IPR050266">
    <property type="entry name" value="AB_hydrolase_sf"/>
</dbReference>
<gene>
    <name evidence="3" type="ORF">IFJ75_13405</name>
</gene>
<keyword evidence="1" id="KW-1133">Transmembrane helix</keyword>
<feature type="transmembrane region" description="Helical" evidence="1">
    <location>
        <begin position="50"/>
        <end position="74"/>
    </location>
</feature>
<name>A0A975BZX7_9CAUL</name>
<accession>A0A975BZX7</accession>
<evidence type="ECO:0000313" key="3">
    <source>
        <dbReference type="EMBL" id="QTC90269.1"/>
    </source>
</evidence>
<organism evidence="3 4">
    <name type="scientific">Brevundimonas goettingensis</name>
    <dbReference type="NCBI Taxonomy" id="2774190"/>
    <lineage>
        <taxon>Bacteria</taxon>
        <taxon>Pseudomonadati</taxon>
        <taxon>Pseudomonadota</taxon>
        <taxon>Alphaproteobacteria</taxon>
        <taxon>Caulobacterales</taxon>
        <taxon>Caulobacteraceae</taxon>
        <taxon>Brevundimonas</taxon>
    </lineage>
</organism>
<dbReference type="InterPro" id="IPR000073">
    <property type="entry name" value="AB_hydrolase_1"/>
</dbReference>
<dbReference type="KEGG" id="bgoe:IFJ75_13405"/>
<protein>
    <submittedName>
        <fullName evidence="3">Alpha/beta hydrolase</fullName>
    </submittedName>
</protein>
<keyword evidence="1" id="KW-0812">Transmembrane</keyword>
<dbReference type="Pfam" id="PF12697">
    <property type="entry name" value="Abhydrolase_6"/>
    <property type="match status" value="1"/>
</dbReference>
<keyword evidence="1" id="KW-0472">Membrane</keyword>